<dbReference type="InterPro" id="IPR052035">
    <property type="entry name" value="ZnF_BED_domain_contain"/>
</dbReference>
<accession>A0AAW2REQ2</accession>
<evidence type="ECO:0000256" key="1">
    <source>
        <dbReference type="ARBA" id="ARBA00023125"/>
    </source>
</evidence>
<comment type="caution">
    <text evidence="5">The sequence shown here is derived from an EMBL/GenBank/DDBJ whole genome shotgun (WGS) entry which is preliminary data.</text>
</comment>
<organism evidence="5">
    <name type="scientific">Sesamum radiatum</name>
    <name type="common">Black benniseed</name>
    <dbReference type="NCBI Taxonomy" id="300843"/>
    <lineage>
        <taxon>Eukaryota</taxon>
        <taxon>Viridiplantae</taxon>
        <taxon>Streptophyta</taxon>
        <taxon>Embryophyta</taxon>
        <taxon>Tracheophyta</taxon>
        <taxon>Spermatophyta</taxon>
        <taxon>Magnoliopsida</taxon>
        <taxon>eudicotyledons</taxon>
        <taxon>Gunneridae</taxon>
        <taxon>Pentapetalae</taxon>
        <taxon>asterids</taxon>
        <taxon>lamiids</taxon>
        <taxon>Lamiales</taxon>
        <taxon>Pedaliaceae</taxon>
        <taxon>Sesamum</taxon>
    </lineage>
</organism>
<dbReference type="Pfam" id="PF05699">
    <property type="entry name" value="Dimer_Tnp_hAT"/>
    <property type="match status" value="1"/>
</dbReference>
<dbReference type="AlphaFoldDB" id="A0AAW2REQ2"/>
<name>A0AAW2REQ2_SESRA</name>
<dbReference type="InterPro" id="IPR025525">
    <property type="entry name" value="hAT-like_transposase_RNase-H"/>
</dbReference>
<feature type="domain" description="HAT C-terminal dimerisation" evidence="3">
    <location>
        <begin position="377"/>
        <end position="459"/>
    </location>
</feature>
<reference evidence="5" key="1">
    <citation type="submission" date="2020-06" db="EMBL/GenBank/DDBJ databases">
        <authorList>
            <person name="Li T."/>
            <person name="Hu X."/>
            <person name="Zhang T."/>
            <person name="Song X."/>
            <person name="Zhang H."/>
            <person name="Dai N."/>
            <person name="Sheng W."/>
            <person name="Hou X."/>
            <person name="Wei L."/>
        </authorList>
    </citation>
    <scope>NUCLEOTIDE SEQUENCE</scope>
    <source>
        <strain evidence="5">G02</strain>
        <tissue evidence="5">Leaf</tissue>
    </source>
</reference>
<proteinExistence type="predicted"/>
<evidence type="ECO:0000259" key="4">
    <source>
        <dbReference type="Pfam" id="PF14372"/>
    </source>
</evidence>
<evidence type="ECO:0000259" key="3">
    <source>
        <dbReference type="Pfam" id="PF05699"/>
    </source>
</evidence>
<feature type="domain" description="hAT-like transposase RNase-H fold" evidence="4">
    <location>
        <begin position="221"/>
        <end position="320"/>
    </location>
</feature>
<dbReference type="InterPro" id="IPR012337">
    <property type="entry name" value="RNaseH-like_sf"/>
</dbReference>
<dbReference type="PANTHER" id="PTHR46481:SF11">
    <property type="entry name" value="ZINC FINGER BED DOMAIN-CONTAINING PROTEIN RICESLEEPER 2-LIKE"/>
    <property type="match status" value="1"/>
</dbReference>
<dbReference type="SUPFAM" id="SSF140996">
    <property type="entry name" value="Hermes dimerisation domain"/>
    <property type="match status" value="1"/>
</dbReference>
<dbReference type="InterPro" id="IPR008906">
    <property type="entry name" value="HATC_C_dom"/>
</dbReference>
<keyword evidence="1" id="KW-0238">DNA-binding</keyword>
<evidence type="ECO:0000313" key="5">
    <source>
        <dbReference type="EMBL" id="KAL0378448.1"/>
    </source>
</evidence>
<dbReference type="GO" id="GO:0046983">
    <property type="term" value="F:protein dimerization activity"/>
    <property type="evidence" value="ECO:0007669"/>
    <property type="project" value="InterPro"/>
</dbReference>
<dbReference type="GO" id="GO:0003677">
    <property type="term" value="F:DNA binding"/>
    <property type="evidence" value="ECO:0007669"/>
    <property type="project" value="UniProtKB-KW"/>
</dbReference>
<sequence length="492" mass="56757">MSKDVTDKVDIEETSQDNSKRKRTSAVWNHFKRIKVEDQKVSGTQELGTQIFSQEETRRELASMVILHDYPLSIVDHIGFRRYSTSLQPRFNMISRNTLKNDILKIYKEQRMKYYNLLEKLKCRIAQVINRGFMAVTGHFIDDHWILQSCILRFAYVPAPHTAEVIADTLVDALMDWNIDRKVSTITVDNCTTNDAMINHLLDKLPTHEMPLDGKVTEMFSGTLYPTSNFYFPKICDIKVKLDEWMKSPNVLVQDMALRMLGKYDKYWDVCHILMGVAAVLDPRYKMNLVEFFFRKIYRESASFKIDEVRQNCYDLLLDYQSRCCTLNESGSSIGGEKNTMSSVVDGDVNVDESLDEFEEFVVSKITSGTNVTVTAELDMYLEESLLPRTRDFDILNWWKTNGVKFPTLQKMARDILAIPVSTVASESAFSSSGKTINSYRNRLSHNTVEALMCSRRWLWNEVNDTCSTSDGVQTCPSIVDEEDDQDDRDKE</sequence>
<gene>
    <name evidence="5" type="ORF">Sradi_3150300</name>
</gene>
<dbReference type="EMBL" id="JACGWJ010000013">
    <property type="protein sequence ID" value="KAL0378448.1"/>
    <property type="molecule type" value="Genomic_DNA"/>
</dbReference>
<dbReference type="SUPFAM" id="SSF53098">
    <property type="entry name" value="Ribonuclease H-like"/>
    <property type="match status" value="1"/>
</dbReference>
<feature type="compositionally biased region" description="Basic and acidic residues" evidence="2">
    <location>
        <begin position="1"/>
        <end position="11"/>
    </location>
</feature>
<reference evidence="5" key="2">
    <citation type="journal article" date="2024" name="Plant">
        <title>Genomic evolution and insights into agronomic trait innovations of Sesamum species.</title>
        <authorList>
            <person name="Miao H."/>
            <person name="Wang L."/>
            <person name="Qu L."/>
            <person name="Liu H."/>
            <person name="Sun Y."/>
            <person name="Le M."/>
            <person name="Wang Q."/>
            <person name="Wei S."/>
            <person name="Zheng Y."/>
            <person name="Lin W."/>
            <person name="Duan Y."/>
            <person name="Cao H."/>
            <person name="Xiong S."/>
            <person name="Wang X."/>
            <person name="Wei L."/>
            <person name="Li C."/>
            <person name="Ma Q."/>
            <person name="Ju M."/>
            <person name="Zhao R."/>
            <person name="Li G."/>
            <person name="Mu C."/>
            <person name="Tian Q."/>
            <person name="Mei H."/>
            <person name="Zhang T."/>
            <person name="Gao T."/>
            <person name="Zhang H."/>
        </authorList>
    </citation>
    <scope>NUCLEOTIDE SEQUENCE</scope>
    <source>
        <strain evidence="5">G02</strain>
    </source>
</reference>
<evidence type="ECO:0000256" key="2">
    <source>
        <dbReference type="SAM" id="MobiDB-lite"/>
    </source>
</evidence>
<dbReference type="PANTHER" id="PTHR46481">
    <property type="entry name" value="ZINC FINGER BED DOMAIN-CONTAINING PROTEIN 4"/>
    <property type="match status" value="1"/>
</dbReference>
<feature type="region of interest" description="Disordered" evidence="2">
    <location>
        <begin position="1"/>
        <end position="23"/>
    </location>
</feature>
<protein>
    <submittedName>
        <fullName evidence="5">Zinc finger BED domain-containing protein RICESLEEPER 2</fullName>
    </submittedName>
</protein>
<dbReference type="Pfam" id="PF14372">
    <property type="entry name" value="hAT-like_RNase-H"/>
    <property type="match status" value="1"/>
</dbReference>